<organism evidence="6 7">
    <name type="scientific">Pseudomonas cedrina</name>
    <dbReference type="NCBI Taxonomy" id="651740"/>
    <lineage>
        <taxon>Bacteria</taxon>
        <taxon>Pseudomonadati</taxon>
        <taxon>Pseudomonadota</taxon>
        <taxon>Gammaproteobacteria</taxon>
        <taxon>Pseudomonadales</taxon>
        <taxon>Pseudomonadaceae</taxon>
        <taxon>Pseudomonas</taxon>
    </lineage>
</organism>
<evidence type="ECO:0000259" key="5">
    <source>
        <dbReference type="PROSITE" id="PS50850"/>
    </source>
</evidence>
<dbReference type="EMBL" id="LT629753">
    <property type="protein sequence ID" value="SDS28365.1"/>
    <property type="molecule type" value="Genomic_DNA"/>
</dbReference>
<dbReference type="Pfam" id="PF07690">
    <property type="entry name" value="MFS_1"/>
    <property type="match status" value="1"/>
</dbReference>
<feature type="transmembrane region" description="Helical" evidence="4">
    <location>
        <begin position="12"/>
        <end position="38"/>
    </location>
</feature>
<reference evidence="6 7" key="1">
    <citation type="submission" date="2016-10" db="EMBL/GenBank/DDBJ databases">
        <authorList>
            <person name="Varghese N."/>
            <person name="Submissions S."/>
        </authorList>
    </citation>
    <scope>NUCLEOTIDE SEQUENCE [LARGE SCALE GENOMIC DNA]</scope>
    <source>
        <strain evidence="6 7">BS2981</strain>
    </source>
</reference>
<feature type="transmembrane region" description="Helical" evidence="4">
    <location>
        <begin position="347"/>
        <end position="366"/>
    </location>
</feature>
<dbReference type="Gene3D" id="1.20.1250.20">
    <property type="entry name" value="MFS general substrate transporter like domains"/>
    <property type="match status" value="2"/>
</dbReference>
<feature type="domain" description="Major facilitator superfamily (MFS) profile" evidence="5">
    <location>
        <begin position="17"/>
        <end position="402"/>
    </location>
</feature>
<feature type="transmembrane region" description="Helical" evidence="4">
    <location>
        <begin position="288"/>
        <end position="307"/>
    </location>
</feature>
<dbReference type="InterPro" id="IPR011701">
    <property type="entry name" value="MFS"/>
</dbReference>
<dbReference type="InterPro" id="IPR036259">
    <property type="entry name" value="MFS_trans_sf"/>
</dbReference>
<proteinExistence type="predicted"/>
<feature type="transmembrane region" description="Helical" evidence="4">
    <location>
        <begin position="173"/>
        <end position="193"/>
    </location>
</feature>
<keyword evidence="1 4" id="KW-0812">Transmembrane</keyword>
<accession>A0ABY0UAF7</accession>
<evidence type="ECO:0000256" key="1">
    <source>
        <dbReference type="ARBA" id="ARBA00022692"/>
    </source>
</evidence>
<dbReference type="PANTHER" id="PTHR23537:SF1">
    <property type="entry name" value="SUGAR TRANSPORTER"/>
    <property type="match status" value="1"/>
</dbReference>
<dbReference type="InterPro" id="IPR020846">
    <property type="entry name" value="MFS_dom"/>
</dbReference>
<feature type="transmembrane region" description="Helical" evidence="4">
    <location>
        <begin position="50"/>
        <end position="70"/>
    </location>
</feature>
<gene>
    <name evidence="6" type="ORF">SAMN04490182_1178</name>
</gene>
<dbReference type="Proteomes" id="UP000199576">
    <property type="component" value="Chromosome I"/>
</dbReference>
<dbReference type="PANTHER" id="PTHR23537">
    <property type="match status" value="1"/>
</dbReference>
<evidence type="ECO:0000256" key="2">
    <source>
        <dbReference type="ARBA" id="ARBA00022989"/>
    </source>
</evidence>
<feature type="transmembrane region" description="Helical" evidence="4">
    <location>
        <begin position="260"/>
        <end position="281"/>
    </location>
</feature>
<sequence>MMSTLVHSNTRPLDSVVLAVVLTGFVASTYGFGVYLFANLVVDMRRDIGFDYTTVGLITGGAQIGFLLFSSVTSYISRYFEGWKISLASTVLTSLALLGLSVSHSIWLSGALLILLGGCSASVYIPLAEIVAKGFSPGNRSRVMGLISSGTSYGVFINGLLVSFLTLNGGWRSIWLTAGLISVALCVVAWFLLRSLAASQDTGFSDARATTSDNQQPWLSRSLYLTWGIAFLNGMALLPFQTYLAPFLRDELGVSVRDAGFIWTTIGAVGMASGFLVGWIADKVGVRASLAMCFLSAGLAAILVFGFNSLPLFYLAAFLFALAFYPIFGLVPSYIGQIVPVSRLTQAFGIANVLIGLGGVCGNFLGGFSKDLTGSFSTVYWVVALLLFVQCLMVFLLGKQPVSIKKGEQP</sequence>
<protein>
    <submittedName>
        <fullName evidence="6">Predicted arabinose efflux permease, MFS family</fullName>
    </submittedName>
</protein>
<evidence type="ECO:0000256" key="3">
    <source>
        <dbReference type="ARBA" id="ARBA00023136"/>
    </source>
</evidence>
<evidence type="ECO:0000313" key="7">
    <source>
        <dbReference type="Proteomes" id="UP000199576"/>
    </source>
</evidence>
<feature type="transmembrane region" description="Helical" evidence="4">
    <location>
        <begin position="378"/>
        <end position="397"/>
    </location>
</feature>
<feature type="transmembrane region" description="Helical" evidence="4">
    <location>
        <begin position="313"/>
        <end position="335"/>
    </location>
</feature>
<keyword evidence="2 4" id="KW-1133">Transmembrane helix</keyword>
<dbReference type="InterPro" id="IPR010645">
    <property type="entry name" value="MFS_4"/>
</dbReference>
<keyword evidence="3 4" id="KW-0472">Membrane</keyword>
<name>A0ABY0UAF7_PSECE</name>
<feature type="transmembrane region" description="Helical" evidence="4">
    <location>
        <begin position="106"/>
        <end position="131"/>
    </location>
</feature>
<keyword evidence="7" id="KW-1185">Reference proteome</keyword>
<dbReference type="PROSITE" id="PS50850">
    <property type="entry name" value="MFS"/>
    <property type="match status" value="1"/>
</dbReference>
<dbReference type="SUPFAM" id="SSF103473">
    <property type="entry name" value="MFS general substrate transporter"/>
    <property type="match status" value="1"/>
</dbReference>
<evidence type="ECO:0000256" key="4">
    <source>
        <dbReference type="SAM" id="Phobius"/>
    </source>
</evidence>
<evidence type="ECO:0000313" key="6">
    <source>
        <dbReference type="EMBL" id="SDS28365.1"/>
    </source>
</evidence>
<feature type="transmembrane region" description="Helical" evidence="4">
    <location>
        <begin position="222"/>
        <end position="240"/>
    </location>
</feature>
<feature type="transmembrane region" description="Helical" evidence="4">
    <location>
        <begin position="143"/>
        <end position="167"/>
    </location>
</feature>